<evidence type="ECO:0000259" key="2">
    <source>
        <dbReference type="Pfam" id="PF12439"/>
    </source>
</evidence>
<dbReference type="PATRIC" id="fig|1638788.3.peg.1247"/>
<dbReference type="InterPro" id="IPR032790">
    <property type="entry name" value="GDE_C"/>
</dbReference>
<evidence type="ECO:0000313" key="4">
    <source>
        <dbReference type="Proteomes" id="UP000068167"/>
    </source>
</evidence>
<dbReference type="GO" id="GO:0005980">
    <property type="term" value="P:glycogen catabolic process"/>
    <property type="evidence" value="ECO:0007669"/>
    <property type="project" value="InterPro"/>
</dbReference>
<dbReference type="Pfam" id="PF06202">
    <property type="entry name" value="GDE_C"/>
    <property type="match status" value="1"/>
</dbReference>
<name>A0A0K1RX01_9CHRO</name>
<feature type="domain" description="Glycogen debranching enzyme C-terminal" evidence="1">
    <location>
        <begin position="281"/>
        <end position="644"/>
    </location>
</feature>
<dbReference type="InterPro" id="IPR024742">
    <property type="entry name" value="Glycogen_debranch_N"/>
</dbReference>
<gene>
    <name evidence="3" type="ORF">VL20_1241</name>
</gene>
<dbReference type="GO" id="GO:0004135">
    <property type="term" value="F:amylo-alpha-1,6-glucosidase activity"/>
    <property type="evidence" value="ECO:0007669"/>
    <property type="project" value="InterPro"/>
</dbReference>
<dbReference type="PANTHER" id="PTHR10569">
    <property type="entry name" value="GLYCOGEN DEBRANCHING ENZYME"/>
    <property type="match status" value="1"/>
</dbReference>
<dbReference type="PANTHER" id="PTHR10569:SF2">
    <property type="entry name" value="GLYCOGEN DEBRANCHING ENZYME"/>
    <property type="match status" value="1"/>
</dbReference>
<proteinExistence type="predicted"/>
<dbReference type="Gene3D" id="1.50.10.10">
    <property type="match status" value="1"/>
</dbReference>
<dbReference type="Pfam" id="PF12439">
    <property type="entry name" value="GDE_N"/>
    <property type="match status" value="1"/>
</dbReference>
<evidence type="ECO:0000259" key="1">
    <source>
        <dbReference type="Pfam" id="PF06202"/>
    </source>
</evidence>
<sequence>MVKLRFGRDICNYLPSAEKCEWLVTNGIGGFAAGTVAGLLTRCYHGLLIAALAPPTQRTLLVTKIDESVQYNQKIYHLASNRWLGATIEPQGYINIESFHLEGTIPVWTFICGDALLEKRIWMEQGENTTYTRYTYLRGNSPLTLNLTAFVNYRDFHGNTQGFNWQMAISPLEKGVRVIAYDHAVPFYLLISQGQVFPAHIWYYRFDLAVERYRGLIDRENHLHAASFSATLKVGESVTIAASTRPDPSLDGQSSLESRYRYESSLINPQQPPWIQQLTLAADQFIVSRPLRDQPDGKTIIAGYPWFGDWGRDTMISLRGLTLTTGRPAIARQILLTFSRYLDRGLLPNLLPDGGEIPEYNAVDAILWYFEAIRCYFNQSQDIEFLRTIYPALTEVIAWFRRGTRYNIHLDDDGLIYAGEAGVQLTWMDAKVDDRVITPRIGKPVEINALWFNALKIMVQFAHCLGMDATDYEKMRKMTLKGFSRFWDDSLGYCYDVLDTDKGNDASLRPNQLFAVSLSVEELLNFPQKKAIVDVCTVKLLTSRGLRSLDADHPDYRGVYSGDRLKRDSAYHQGTVWGWLLGAFIEAHLKVYRDPILAESFLTPMIDHLRDSCIGNLSEIFDGNAPFTPRGAFAQAWTVAEVLRVWQAIEEFSPESFKMINC</sequence>
<evidence type="ECO:0000313" key="3">
    <source>
        <dbReference type="EMBL" id="AKV66419.1"/>
    </source>
</evidence>
<dbReference type="InterPro" id="IPR006451">
    <property type="entry name" value="Glycogen_debranch_arc"/>
</dbReference>
<feature type="domain" description="Glycogen debranching enzyme bacterial and archaeal type N-terminal" evidence="2">
    <location>
        <begin position="21"/>
        <end position="239"/>
    </location>
</feature>
<protein>
    <submittedName>
        <fullName evidence="3">Glycogen debranching enzyme archaeal type TIGR01561</fullName>
    </submittedName>
</protein>
<dbReference type="SUPFAM" id="SSF48208">
    <property type="entry name" value="Six-hairpin glycosidases"/>
    <property type="match status" value="1"/>
</dbReference>
<dbReference type="InterPro" id="IPR012341">
    <property type="entry name" value="6hp_glycosidase-like_sf"/>
</dbReference>
<dbReference type="NCBIfam" id="TIGR01561">
    <property type="entry name" value="gde_arch"/>
    <property type="match status" value="1"/>
</dbReference>
<dbReference type="KEGG" id="mpk:VL20_1241"/>
<dbReference type="FunFam" id="1.50.10.10:FF:000073">
    <property type="entry name" value="Glycogen debranching enzyme, hypothetical (TreX-like)"/>
    <property type="match status" value="1"/>
</dbReference>
<dbReference type="GO" id="GO:0004134">
    <property type="term" value="F:4-alpha-glucanotransferase activity"/>
    <property type="evidence" value="ECO:0007669"/>
    <property type="project" value="InterPro"/>
</dbReference>
<organism evidence="3 4">
    <name type="scientific">Microcystis panniformis FACHB-1757</name>
    <dbReference type="NCBI Taxonomy" id="1638788"/>
    <lineage>
        <taxon>Bacteria</taxon>
        <taxon>Bacillati</taxon>
        <taxon>Cyanobacteriota</taxon>
        <taxon>Cyanophyceae</taxon>
        <taxon>Oscillatoriophycideae</taxon>
        <taxon>Chroococcales</taxon>
        <taxon>Microcystaceae</taxon>
        <taxon>Microcystis</taxon>
    </lineage>
</organism>
<reference evidence="3 4" key="1">
    <citation type="journal article" date="2016" name="Stand. Genomic Sci.">
        <title>Complete genome sequence and genomic characterization of Microcystis panniformis FACHB 1757 by third-generation sequencing.</title>
        <authorList>
            <person name="Zhang J.Y."/>
            <person name="Guan R."/>
            <person name="Zhang H.J."/>
            <person name="Li H."/>
            <person name="Xiao P."/>
            <person name="Yu G.L."/>
            <person name="Du L."/>
            <person name="Cao D.M."/>
            <person name="Zhu B.C."/>
            <person name="Li R.H."/>
            <person name="Lu Z.H."/>
        </authorList>
    </citation>
    <scope>NUCLEOTIDE SEQUENCE [LARGE SCALE GENOMIC DNA]</scope>
    <source>
        <strain evidence="3 4">FACHB-1757</strain>
    </source>
</reference>
<keyword evidence="4" id="KW-1185">Reference proteome</keyword>
<dbReference type="RefSeq" id="WP_052275792.1">
    <property type="nucleotide sequence ID" value="NZ_CP011339.1"/>
</dbReference>
<dbReference type="InterPro" id="IPR010401">
    <property type="entry name" value="AGL/Gdb1"/>
</dbReference>
<dbReference type="AlphaFoldDB" id="A0A0K1RX01"/>
<dbReference type="EMBL" id="CP011339">
    <property type="protein sequence ID" value="AKV66419.1"/>
    <property type="molecule type" value="Genomic_DNA"/>
</dbReference>
<dbReference type="InterPro" id="IPR008928">
    <property type="entry name" value="6-hairpin_glycosidase_sf"/>
</dbReference>
<dbReference type="Proteomes" id="UP000068167">
    <property type="component" value="Chromosome"/>
</dbReference>
<accession>A0A0K1RX01</accession>